<evidence type="ECO:0000256" key="7">
    <source>
        <dbReference type="ARBA" id="ARBA00022679"/>
    </source>
</evidence>
<evidence type="ECO:0000256" key="6">
    <source>
        <dbReference type="ARBA" id="ARBA00022603"/>
    </source>
</evidence>
<keyword evidence="11" id="KW-1185">Reference proteome</keyword>
<keyword evidence="7 9" id="KW-0808">Transferase</keyword>
<evidence type="ECO:0000256" key="9">
    <source>
        <dbReference type="HAMAP-Rule" id="MF_00812"/>
    </source>
</evidence>
<dbReference type="EMBL" id="AP024202">
    <property type="protein sequence ID" value="BCN94055.1"/>
    <property type="molecule type" value="Genomic_DNA"/>
</dbReference>
<reference evidence="10" key="1">
    <citation type="journal article" date="2022" name="Arch. Microbiol.">
        <title>Thiomicrorhabdus immobilis sp. nov., a mesophilic sulfur-oxidizing bacterium isolated from sediment of a brackish lake in northern Japan.</title>
        <authorList>
            <person name="Kojima H."/>
            <person name="Mochizuki J."/>
            <person name="Kanda M."/>
            <person name="Watanabe T."/>
            <person name="Fukui M."/>
        </authorList>
    </citation>
    <scope>NUCLEOTIDE SEQUENCE</scope>
    <source>
        <strain evidence="10">Am19</strain>
    </source>
</reference>
<evidence type="ECO:0000256" key="4">
    <source>
        <dbReference type="ARBA" id="ARBA00011905"/>
    </source>
</evidence>
<protein>
    <recommendedName>
        <fullName evidence="4 9">Thiopurine S-methyltransferase</fullName>
        <ecNumber evidence="4 9">2.1.1.67</ecNumber>
    </recommendedName>
    <alternativeName>
        <fullName evidence="9">Thiopurine methyltransferase</fullName>
    </alternativeName>
</protein>
<dbReference type="PROSITE" id="PS51585">
    <property type="entry name" value="SAM_MT_TPMT"/>
    <property type="match status" value="1"/>
</dbReference>
<feature type="binding site" evidence="9">
    <location>
        <position position="45"/>
    </location>
    <ligand>
        <name>S-adenosyl-L-methionine</name>
        <dbReference type="ChEBI" id="CHEBI:59789"/>
    </ligand>
</feature>
<evidence type="ECO:0000256" key="1">
    <source>
        <dbReference type="ARBA" id="ARBA00000903"/>
    </source>
</evidence>
<dbReference type="NCBIfam" id="NF009732">
    <property type="entry name" value="PRK13255.1"/>
    <property type="match status" value="1"/>
</dbReference>
<feature type="binding site" evidence="9">
    <location>
        <position position="10"/>
    </location>
    <ligand>
        <name>S-adenosyl-L-methionine</name>
        <dbReference type="ChEBI" id="CHEBI:59789"/>
    </ligand>
</feature>
<dbReference type="SUPFAM" id="SSF53335">
    <property type="entry name" value="S-adenosyl-L-methionine-dependent methyltransferases"/>
    <property type="match status" value="1"/>
</dbReference>
<comment type="catalytic activity">
    <reaction evidence="1 9">
        <text>S-adenosyl-L-methionine + a thiopurine = S-adenosyl-L-homocysteine + a thiopurine S-methylether.</text>
        <dbReference type="EC" id="2.1.1.67"/>
    </reaction>
</comment>
<dbReference type="PANTHER" id="PTHR10259:SF11">
    <property type="entry name" value="THIOPURINE S-METHYLTRANSFERASE"/>
    <property type="match status" value="1"/>
</dbReference>
<dbReference type="InterPro" id="IPR025835">
    <property type="entry name" value="Thiopurine_S-MeTrfase"/>
</dbReference>
<keyword evidence="5 9" id="KW-0963">Cytoplasm</keyword>
<feature type="binding site" evidence="9">
    <location>
        <position position="123"/>
    </location>
    <ligand>
        <name>S-adenosyl-L-methionine</name>
        <dbReference type="ChEBI" id="CHEBI:59789"/>
    </ligand>
</feature>
<gene>
    <name evidence="9 10" type="primary">tpm</name>
    <name evidence="10" type="ORF">THMIRHAM_18400</name>
</gene>
<dbReference type="InterPro" id="IPR008854">
    <property type="entry name" value="TPMT"/>
</dbReference>
<dbReference type="InterPro" id="IPR029063">
    <property type="entry name" value="SAM-dependent_MTases_sf"/>
</dbReference>
<dbReference type="Gene3D" id="3.40.50.150">
    <property type="entry name" value="Vaccinia Virus protein VP39"/>
    <property type="match status" value="1"/>
</dbReference>
<keyword evidence="8 9" id="KW-0949">S-adenosyl-L-methionine</keyword>
<accession>A0ABM7MF62</accession>
<dbReference type="EC" id="2.1.1.67" evidence="4 9"/>
<dbReference type="RefSeq" id="WP_237261535.1">
    <property type="nucleotide sequence ID" value="NZ_AP024202.1"/>
</dbReference>
<evidence type="ECO:0000313" key="11">
    <source>
        <dbReference type="Proteomes" id="UP001054820"/>
    </source>
</evidence>
<evidence type="ECO:0000256" key="3">
    <source>
        <dbReference type="ARBA" id="ARBA00008145"/>
    </source>
</evidence>
<dbReference type="NCBIfam" id="TIGR03840">
    <property type="entry name" value="TMPT_Se_Te"/>
    <property type="match status" value="1"/>
</dbReference>
<dbReference type="Pfam" id="PF05724">
    <property type="entry name" value="TPMT"/>
    <property type="match status" value="1"/>
</dbReference>
<proteinExistence type="inferred from homology"/>
<evidence type="ECO:0000313" key="10">
    <source>
        <dbReference type="EMBL" id="BCN94055.1"/>
    </source>
</evidence>
<dbReference type="InterPro" id="IPR022474">
    <property type="entry name" value="Thiopur_S-MeTfrase_Se/Te_detox"/>
</dbReference>
<organism evidence="10 11">
    <name type="scientific">Thiomicrorhabdus immobilis</name>
    <dbReference type="NCBI Taxonomy" id="2791037"/>
    <lineage>
        <taxon>Bacteria</taxon>
        <taxon>Pseudomonadati</taxon>
        <taxon>Pseudomonadota</taxon>
        <taxon>Gammaproteobacteria</taxon>
        <taxon>Thiotrichales</taxon>
        <taxon>Piscirickettsiaceae</taxon>
        <taxon>Thiomicrorhabdus</taxon>
    </lineage>
</organism>
<comment type="subcellular location">
    <subcellularLocation>
        <location evidence="2 9">Cytoplasm</location>
    </subcellularLocation>
</comment>
<evidence type="ECO:0000256" key="2">
    <source>
        <dbReference type="ARBA" id="ARBA00004496"/>
    </source>
</evidence>
<dbReference type="PANTHER" id="PTHR10259">
    <property type="entry name" value="THIOPURINE S-METHYLTRANSFERASE"/>
    <property type="match status" value="1"/>
</dbReference>
<comment type="similarity">
    <text evidence="3 9">Belongs to the class I-like SAM-binding methyltransferase superfamily. TPMT family.</text>
</comment>
<dbReference type="PIRSF" id="PIRSF023956">
    <property type="entry name" value="Thiopurine_S-methyltransferase"/>
    <property type="match status" value="1"/>
</dbReference>
<dbReference type="Proteomes" id="UP001054820">
    <property type="component" value="Chromosome"/>
</dbReference>
<feature type="binding site" evidence="9">
    <location>
        <position position="66"/>
    </location>
    <ligand>
        <name>S-adenosyl-L-methionine</name>
        <dbReference type="ChEBI" id="CHEBI:59789"/>
    </ligand>
</feature>
<evidence type="ECO:0000256" key="8">
    <source>
        <dbReference type="ARBA" id="ARBA00022691"/>
    </source>
</evidence>
<dbReference type="HAMAP" id="MF_00812">
    <property type="entry name" value="Thiopur_methtran"/>
    <property type="match status" value="1"/>
</dbReference>
<name>A0ABM7MF62_9GAMM</name>
<keyword evidence="6 9" id="KW-0489">Methyltransferase</keyword>
<evidence type="ECO:0000256" key="5">
    <source>
        <dbReference type="ARBA" id="ARBA00022490"/>
    </source>
</evidence>
<sequence length="209" mass="23755">MEANFWHDMWASGVVGFHQADINEYLKSHWPKLQLEGDEKVLVPLCGKTLDMLWLAQQGHAVLGIELSPKALEEFLAENNLQAEAIQQANHCGYKMPDMTLLCGDFFHLTAEQCQDIKLVYDRAALVALPEKMRQDYVSHLQAILPAKTQYLLVTMEYDQSKMPGPPFSVSEQEVRSLFEPFAKVTKVEEKPFSRKGVDALEKVFIINS</sequence>